<evidence type="ECO:0000313" key="5">
    <source>
        <dbReference type="EMBL" id="AFU98714.1"/>
    </source>
</evidence>
<dbReference type="SUPFAM" id="SSF56935">
    <property type="entry name" value="Porins"/>
    <property type="match status" value="1"/>
</dbReference>
<dbReference type="STRING" id="1117647.M5M_07615"/>
<dbReference type="Proteomes" id="UP000000466">
    <property type="component" value="Chromosome"/>
</dbReference>
<dbReference type="Pfam" id="PF13620">
    <property type="entry name" value="CarboxypepD_reg"/>
    <property type="match status" value="1"/>
</dbReference>
<sequence>MSSHPRGFELKRLVTATRNAISKPAAYSAAVMVGALLALPAQAQLAGGIKGKVSAEAGAQVEGVKVTATSNVMPKARTVTTSGDGSYNLPLLVPGKYLLTFEAADGSVRTVNTEVLLEQTTRVDMVIDSQLDAAEMEEVYVMGQAINLAGNASVANAIGADVVEGVPVGQDYRDLMKLIPGVQYSENSVLGPSAGGSGVDNSYGFDGVDVSLPLFGNLASEPSTHDVEMVSIKRGGAAAIGFNRAGGFAMNTKSKSGTNEFHGNLEYKIQPKSFVSDIKNGATYELDQSWFTGAVSGPIVQDKLFFYGSYYRPEVTRENKETAYGPAKDYRSVRDEYFGKLTYAPIDYVLLNLSYRTSDRLGEGLSVGQFERDDVSLGEKADQDILTFDGSWIITPDTTLSFAYNSFALETASLPDNLLAVVPSTGASLDLANLDQMGYFTVPTLLDNATTPEELAYNAQAQVLINQYGYDGTNGKTGGGAVGGYSSINNQNFFRDSFEIALDHELSFGSTTHELHVGFKYSSAKEELSRFSNGWGSVEYIGGLEAGSDAGATPVFYQTLTQQQSLVDDSGEVVPVINSYIENYNLELNDTITHGNFTYNIGVLISKDELYGQGLREKAGTVSGFELATGNKYKMYTVDWKDMIQPRLGVTWAYNGQDTVFANYATYNPEATSLPRAASWDRNLARELWVEFDENGDYIASRPKRASSGKFFQEGMKPRTIEEFTFGTTKGVTDQLSVRAHVRYREGSHFWEDIWNYARSSEGNPYNANTDRGVPAHIEARGDYVPNLADVRAEIGGSSYVIAEMDDGYTKYWEVNLEAEWVGERTYLSASYTRSRYWGNFDADNSTGVNDANNFVGSSYIADDTGKYIWDHKEGTLSGDRPHIFKAYGYYTTDWKANIGAYLVFQSGQPWEKWSGAYYGLPDNSYYYTTNAYAEDAGSRRSPSHWQLDLNYTQNFAVYEGVTLKFRADLFNVFDRQTGYNYDPYDYSETFGQARSYFSPRRLQLSFGVDF</sequence>
<gene>
    <name evidence="5" type="ordered locus">M5M_07615</name>
</gene>
<evidence type="ECO:0000313" key="6">
    <source>
        <dbReference type="Proteomes" id="UP000000466"/>
    </source>
</evidence>
<dbReference type="InterPro" id="IPR036942">
    <property type="entry name" value="Beta-barrel_TonB_sf"/>
</dbReference>
<feature type="domain" description="TonB-dependent transporter Oar-like beta-barrel" evidence="4">
    <location>
        <begin position="938"/>
        <end position="1004"/>
    </location>
</feature>
<dbReference type="GO" id="GO:0009279">
    <property type="term" value="C:cell outer membrane"/>
    <property type="evidence" value="ECO:0007669"/>
    <property type="project" value="UniProtKB-SubCell"/>
</dbReference>
<dbReference type="eggNOG" id="COG1629">
    <property type="taxonomic scope" value="Bacteria"/>
</dbReference>
<dbReference type="KEGG" id="saga:M5M_07615"/>
<keyword evidence="3" id="KW-0998">Cell outer membrane</keyword>
<evidence type="ECO:0000259" key="4">
    <source>
        <dbReference type="Pfam" id="PF25183"/>
    </source>
</evidence>
<dbReference type="AlphaFoldDB" id="K4KHY3"/>
<keyword evidence="6" id="KW-1185">Reference proteome</keyword>
<protein>
    <recommendedName>
        <fullName evidence="4">TonB-dependent transporter Oar-like beta-barrel domain-containing protein</fullName>
    </recommendedName>
</protein>
<name>K4KHY3_SIMAS</name>
<reference evidence="5 6" key="1">
    <citation type="journal article" date="2013" name="Genome Announc.">
        <title>Complete genome sequence of Simiduia agarivorans SA1(T), a marine bacterium able to degrade a variety of polysaccharides.</title>
        <authorList>
            <person name="Lin S.Y."/>
            <person name="Shieh W.Y."/>
            <person name="Chen J.S."/>
            <person name="Tang S.L."/>
        </authorList>
    </citation>
    <scope>NUCLEOTIDE SEQUENCE [LARGE SCALE GENOMIC DNA]</scope>
    <source>
        <strain evidence="6">DSM 21679 / JCM 13881 / BCRC 17597 / SA1</strain>
    </source>
</reference>
<keyword evidence="2" id="KW-0472">Membrane</keyword>
<dbReference type="GO" id="GO:0030246">
    <property type="term" value="F:carbohydrate binding"/>
    <property type="evidence" value="ECO:0007669"/>
    <property type="project" value="InterPro"/>
</dbReference>
<dbReference type="Gene3D" id="2.40.170.20">
    <property type="entry name" value="TonB-dependent receptor, beta-barrel domain"/>
    <property type="match status" value="1"/>
</dbReference>
<dbReference type="RefSeq" id="WP_015046887.1">
    <property type="nucleotide sequence ID" value="NC_018868.3"/>
</dbReference>
<evidence type="ECO:0000256" key="1">
    <source>
        <dbReference type="ARBA" id="ARBA00004442"/>
    </source>
</evidence>
<dbReference type="InterPro" id="IPR013784">
    <property type="entry name" value="Carb-bd-like_fold"/>
</dbReference>
<evidence type="ECO:0000256" key="2">
    <source>
        <dbReference type="ARBA" id="ARBA00023136"/>
    </source>
</evidence>
<feature type="domain" description="TonB-dependent transporter Oar-like beta-barrel" evidence="4">
    <location>
        <begin position="254"/>
        <end position="329"/>
    </location>
</feature>
<evidence type="ECO:0000256" key="3">
    <source>
        <dbReference type="ARBA" id="ARBA00023237"/>
    </source>
</evidence>
<dbReference type="OrthoDB" id="9768147at2"/>
<dbReference type="Pfam" id="PF25183">
    <property type="entry name" value="OMP_b-brl_4"/>
    <property type="match status" value="2"/>
</dbReference>
<proteinExistence type="predicted"/>
<dbReference type="Gene3D" id="2.60.40.1120">
    <property type="entry name" value="Carboxypeptidase-like, regulatory domain"/>
    <property type="match status" value="1"/>
</dbReference>
<accession>K4KHY3</accession>
<dbReference type="HOGENOM" id="CLU_297695_0_0_6"/>
<dbReference type="SUPFAM" id="SSF49452">
    <property type="entry name" value="Starch-binding domain-like"/>
    <property type="match status" value="1"/>
</dbReference>
<organism evidence="5 6">
    <name type="scientific">Simiduia agarivorans (strain DSM 21679 / JCM 13881 / BCRC 17597 / SA1)</name>
    <dbReference type="NCBI Taxonomy" id="1117647"/>
    <lineage>
        <taxon>Bacteria</taxon>
        <taxon>Pseudomonadati</taxon>
        <taxon>Pseudomonadota</taxon>
        <taxon>Gammaproteobacteria</taxon>
        <taxon>Cellvibrionales</taxon>
        <taxon>Cellvibrionaceae</taxon>
        <taxon>Simiduia</taxon>
    </lineage>
</organism>
<dbReference type="EMBL" id="CP003746">
    <property type="protein sequence ID" value="AFU98714.1"/>
    <property type="molecule type" value="Genomic_DNA"/>
</dbReference>
<dbReference type="InterPro" id="IPR057601">
    <property type="entry name" value="Oar-like_b-barrel"/>
</dbReference>
<comment type="subcellular location">
    <subcellularLocation>
        <location evidence="1">Cell outer membrane</location>
    </subcellularLocation>
</comment>